<dbReference type="AlphaFoldDB" id="A0A0M8K4V7"/>
<dbReference type="Proteomes" id="UP000050502">
    <property type="component" value="Unassembled WGS sequence"/>
</dbReference>
<dbReference type="SMART" id="SM00448">
    <property type="entry name" value="REC"/>
    <property type="match status" value="1"/>
</dbReference>
<dbReference type="EMBL" id="LGKN01000004">
    <property type="protein sequence ID" value="KPL88606.1"/>
    <property type="molecule type" value="Genomic_DNA"/>
</dbReference>
<protein>
    <submittedName>
        <fullName evidence="6">Chemotaxis protein CheY</fullName>
    </submittedName>
</protein>
<dbReference type="Pfam" id="PF00072">
    <property type="entry name" value="Response_reg"/>
    <property type="match status" value="1"/>
</dbReference>
<evidence type="ECO:0000313" key="5">
    <source>
        <dbReference type="EMBL" id="GAP61635.1"/>
    </source>
</evidence>
<reference evidence="5 7" key="1">
    <citation type="journal article" date="2015" name="Genome Announc.">
        <title>Draft Genome Sequence of a Heterotrophic Facultative Anaerobic Thermophilic Bacterium, Ardenticatena maritima Strain 110ST.</title>
        <authorList>
            <person name="Kawaichi S."/>
            <person name="Yoshida T."/>
            <person name="Sako Y."/>
            <person name="Nakamura R."/>
        </authorList>
    </citation>
    <scope>NUCLEOTIDE SEQUENCE [LARGE SCALE GENOMIC DNA]</scope>
    <source>
        <strain evidence="5 7">110S</strain>
    </source>
</reference>
<feature type="modified residue" description="4-aspartylphosphate" evidence="3">
    <location>
        <position position="52"/>
    </location>
</feature>
<dbReference type="STRING" id="872965.SE16_07575"/>
<dbReference type="PROSITE" id="PS50110">
    <property type="entry name" value="RESPONSE_REGULATORY"/>
    <property type="match status" value="1"/>
</dbReference>
<keyword evidence="7" id="KW-1185">Reference proteome</keyword>
<reference evidence="7" key="3">
    <citation type="submission" date="2015-08" db="EMBL/GenBank/DDBJ databases">
        <title>Draft Genome Sequence of a Heterotrophic Facultative Anaerobic Bacterium Ardenticatena maritima Strain 110S.</title>
        <authorList>
            <person name="Kawaichi S."/>
            <person name="Yoshida T."/>
            <person name="Sako Y."/>
            <person name="Nakamura R."/>
        </authorList>
    </citation>
    <scope>NUCLEOTIDE SEQUENCE [LARGE SCALE GENOMIC DNA]</scope>
    <source>
        <strain evidence="7">110S</strain>
    </source>
</reference>
<sequence>MTRILLVEDNELNRDMLARRLKRRGFEVFTAVDGEEALALVRSEMPDIVLMDMSLPKMDGWTATKHIKTDPQTAHIPVLALTAHAMIGDRERALEVGCDEYETKPVDFQRLLQKIEMLLQKNRS</sequence>
<comment type="caution">
    <text evidence="5">The sequence shown here is derived from an EMBL/GenBank/DDBJ whole genome shotgun (WGS) entry which is preliminary data.</text>
</comment>
<evidence type="ECO:0000256" key="3">
    <source>
        <dbReference type="PROSITE-ProRule" id="PRU00169"/>
    </source>
</evidence>
<feature type="domain" description="Response regulatory" evidence="4">
    <location>
        <begin position="3"/>
        <end position="119"/>
    </location>
</feature>
<keyword evidence="2" id="KW-0902">Two-component regulatory system</keyword>
<evidence type="ECO:0000259" key="4">
    <source>
        <dbReference type="PROSITE" id="PS50110"/>
    </source>
</evidence>
<reference evidence="6 8" key="2">
    <citation type="submission" date="2015-07" db="EMBL/GenBank/DDBJ databases">
        <title>Whole genome sequence of Ardenticatena maritima DSM 23922.</title>
        <authorList>
            <person name="Hemp J."/>
            <person name="Ward L.M."/>
            <person name="Pace L.A."/>
            <person name="Fischer W.W."/>
        </authorList>
    </citation>
    <scope>NUCLEOTIDE SEQUENCE [LARGE SCALE GENOMIC DNA]</scope>
    <source>
        <strain evidence="6 8">110S</strain>
    </source>
</reference>
<accession>A0A0M8K4V7</accession>
<dbReference type="InParanoid" id="A0A0M8K4V7"/>
<evidence type="ECO:0000313" key="8">
    <source>
        <dbReference type="Proteomes" id="UP000050502"/>
    </source>
</evidence>
<name>A0A0M8K4V7_9CHLR</name>
<dbReference type="SUPFAM" id="SSF52172">
    <property type="entry name" value="CheY-like"/>
    <property type="match status" value="1"/>
</dbReference>
<keyword evidence="1 3" id="KW-0597">Phosphoprotein</keyword>
<evidence type="ECO:0000256" key="2">
    <source>
        <dbReference type="ARBA" id="ARBA00023012"/>
    </source>
</evidence>
<dbReference type="RefSeq" id="WP_054491590.1">
    <property type="nucleotide sequence ID" value="NZ_BBZA01000003.1"/>
</dbReference>
<dbReference type="PANTHER" id="PTHR45339">
    <property type="entry name" value="HYBRID SIGNAL TRANSDUCTION HISTIDINE KINASE J"/>
    <property type="match status" value="1"/>
</dbReference>
<dbReference type="InterPro" id="IPR011006">
    <property type="entry name" value="CheY-like_superfamily"/>
</dbReference>
<dbReference type="InterPro" id="IPR001789">
    <property type="entry name" value="Sig_transdc_resp-reg_receiver"/>
</dbReference>
<proteinExistence type="predicted"/>
<evidence type="ECO:0000313" key="7">
    <source>
        <dbReference type="Proteomes" id="UP000037784"/>
    </source>
</evidence>
<dbReference type="EMBL" id="BBZA01000003">
    <property type="protein sequence ID" value="GAP61635.1"/>
    <property type="molecule type" value="Genomic_DNA"/>
</dbReference>
<dbReference type="Proteomes" id="UP000037784">
    <property type="component" value="Unassembled WGS sequence"/>
</dbReference>
<evidence type="ECO:0000256" key="1">
    <source>
        <dbReference type="ARBA" id="ARBA00022553"/>
    </source>
</evidence>
<dbReference type="OrthoDB" id="9802491at2"/>
<organism evidence="5 7">
    <name type="scientific">Ardenticatena maritima</name>
    <dbReference type="NCBI Taxonomy" id="872965"/>
    <lineage>
        <taxon>Bacteria</taxon>
        <taxon>Bacillati</taxon>
        <taxon>Chloroflexota</taxon>
        <taxon>Ardenticatenia</taxon>
        <taxon>Ardenticatenales</taxon>
        <taxon>Ardenticatenaceae</taxon>
        <taxon>Ardenticatena</taxon>
    </lineage>
</organism>
<dbReference type="PANTHER" id="PTHR45339:SF1">
    <property type="entry name" value="HYBRID SIGNAL TRANSDUCTION HISTIDINE KINASE J"/>
    <property type="match status" value="1"/>
</dbReference>
<gene>
    <name evidence="5" type="ORF">ARMA_0058</name>
    <name evidence="6" type="ORF">SE16_07575</name>
</gene>
<dbReference type="GO" id="GO:0000160">
    <property type="term" value="P:phosphorelay signal transduction system"/>
    <property type="evidence" value="ECO:0007669"/>
    <property type="project" value="UniProtKB-KW"/>
</dbReference>
<dbReference type="Gene3D" id="3.40.50.2300">
    <property type="match status" value="1"/>
</dbReference>
<evidence type="ECO:0000313" key="6">
    <source>
        <dbReference type="EMBL" id="KPL88606.1"/>
    </source>
</evidence>